<evidence type="ECO:0000313" key="1">
    <source>
        <dbReference type="EMBL" id="JAH55187.1"/>
    </source>
</evidence>
<dbReference type="AlphaFoldDB" id="A0A0E9TNY7"/>
<sequence>MERMFIKYNWQVKLLKENDFLFYIGVCRLNS</sequence>
<reference evidence="1" key="2">
    <citation type="journal article" date="2015" name="Fish Shellfish Immunol.">
        <title>Early steps in the European eel (Anguilla anguilla)-Vibrio vulnificus interaction in the gills: Role of the RtxA13 toxin.</title>
        <authorList>
            <person name="Callol A."/>
            <person name="Pajuelo D."/>
            <person name="Ebbesson L."/>
            <person name="Teles M."/>
            <person name="MacKenzie S."/>
            <person name="Amaro C."/>
        </authorList>
    </citation>
    <scope>NUCLEOTIDE SEQUENCE</scope>
</reference>
<accession>A0A0E9TNY7</accession>
<dbReference type="EMBL" id="GBXM01053390">
    <property type="protein sequence ID" value="JAH55187.1"/>
    <property type="molecule type" value="Transcribed_RNA"/>
</dbReference>
<reference evidence="1" key="1">
    <citation type="submission" date="2014-11" db="EMBL/GenBank/DDBJ databases">
        <authorList>
            <person name="Amaro Gonzalez C."/>
        </authorList>
    </citation>
    <scope>NUCLEOTIDE SEQUENCE</scope>
</reference>
<protein>
    <submittedName>
        <fullName evidence="1">Uncharacterized protein</fullName>
    </submittedName>
</protein>
<organism evidence="1">
    <name type="scientific">Anguilla anguilla</name>
    <name type="common">European freshwater eel</name>
    <name type="synonym">Muraena anguilla</name>
    <dbReference type="NCBI Taxonomy" id="7936"/>
    <lineage>
        <taxon>Eukaryota</taxon>
        <taxon>Metazoa</taxon>
        <taxon>Chordata</taxon>
        <taxon>Craniata</taxon>
        <taxon>Vertebrata</taxon>
        <taxon>Euteleostomi</taxon>
        <taxon>Actinopterygii</taxon>
        <taxon>Neopterygii</taxon>
        <taxon>Teleostei</taxon>
        <taxon>Anguilliformes</taxon>
        <taxon>Anguillidae</taxon>
        <taxon>Anguilla</taxon>
    </lineage>
</organism>
<proteinExistence type="predicted"/>
<name>A0A0E9TNY7_ANGAN</name>